<evidence type="ECO:0000256" key="5">
    <source>
        <dbReference type="ARBA" id="ARBA00022737"/>
    </source>
</evidence>
<evidence type="ECO:0000259" key="12">
    <source>
        <dbReference type="PROSITE" id="PS51371"/>
    </source>
</evidence>
<dbReference type="SUPFAM" id="SSF56176">
    <property type="entry name" value="FAD-binding/transporter-associated domain-like"/>
    <property type="match status" value="1"/>
</dbReference>
<comment type="subcellular location">
    <subcellularLocation>
        <location evidence="1">Cell membrane</location>
        <topology evidence="1">Multi-pass membrane protein</topology>
    </subcellularLocation>
</comment>
<dbReference type="Pfam" id="PF03471">
    <property type="entry name" value="CorC_HlyC"/>
    <property type="match status" value="1"/>
</dbReference>
<dbReference type="SMART" id="SM01091">
    <property type="entry name" value="CorC_HlyC"/>
    <property type="match status" value="1"/>
</dbReference>
<evidence type="ECO:0000256" key="7">
    <source>
        <dbReference type="ARBA" id="ARBA00023122"/>
    </source>
</evidence>
<dbReference type="InterPro" id="IPR051676">
    <property type="entry name" value="UPF0053_domain"/>
</dbReference>
<organism evidence="14 15">
    <name type="scientific">Reyranella aquatilis</name>
    <dbReference type="NCBI Taxonomy" id="2035356"/>
    <lineage>
        <taxon>Bacteria</taxon>
        <taxon>Pseudomonadati</taxon>
        <taxon>Pseudomonadota</taxon>
        <taxon>Alphaproteobacteria</taxon>
        <taxon>Hyphomicrobiales</taxon>
        <taxon>Reyranellaceae</taxon>
        <taxon>Reyranella</taxon>
    </lineage>
</organism>
<accession>A0ABS8KYV0</accession>
<keyword evidence="5" id="KW-0677">Repeat</keyword>
<evidence type="ECO:0000256" key="10">
    <source>
        <dbReference type="PROSITE-ProRule" id="PRU01193"/>
    </source>
</evidence>
<dbReference type="RefSeq" id="WP_230552513.1">
    <property type="nucleotide sequence ID" value="NZ_JAJISD010000009.1"/>
</dbReference>
<dbReference type="SUPFAM" id="SSF54631">
    <property type="entry name" value="CBS-domain pair"/>
    <property type="match status" value="1"/>
</dbReference>
<evidence type="ECO:0000313" key="15">
    <source>
        <dbReference type="Proteomes" id="UP001198862"/>
    </source>
</evidence>
<dbReference type="InterPro" id="IPR044751">
    <property type="entry name" value="Ion_transp-like_CBS"/>
</dbReference>
<dbReference type="PROSITE" id="PS51846">
    <property type="entry name" value="CNNM"/>
    <property type="match status" value="1"/>
</dbReference>
<dbReference type="Gene3D" id="3.10.580.10">
    <property type="entry name" value="CBS-domain"/>
    <property type="match status" value="1"/>
</dbReference>
<protein>
    <submittedName>
        <fullName evidence="14">Hemolysin family protein</fullName>
    </submittedName>
</protein>
<keyword evidence="3" id="KW-1003">Cell membrane</keyword>
<keyword evidence="15" id="KW-1185">Reference proteome</keyword>
<dbReference type="EMBL" id="JAJISD010000009">
    <property type="protein sequence ID" value="MCC8431276.1"/>
    <property type="molecule type" value="Genomic_DNA"/>
</dbReference>
<evidence type="ECO:0000256" key="3">
    <source>
        <dbReference type="ARBA" id="ARBA00022475"/>
    </source>
</evidence>
<evidence type="ECO:0000313" key="14">
    <source>
        <dbReference type="EMBL" id="MCC8431276.1"/>
    </source>
</evidence>
<evidence type="ECO:0000256" key="8">
    <source>
        <dbReference type="ARBA" id="ARBA00023136"/>
    </source>
</evidence>
<dbReference type="PANTHER" id="PTHR43099">
    <property type="entry name" value="UPF0053 PROTEIN YRKA"/>
    <property type="match status" value="1"/>
</dbReference>
<name>A0ABS8KYV0_9HYPH</name>
<feature type="transmembrane region" description="Helical" evidence="11">
    <location>
        <begin position="102"/>
        <end position="122"/>
    </location>
</feature>
<comment type="caution">
    <text evidence="14">The sequence shown here is derived from an EMBL/GenBank/DDBJ whole genome shotgun (WGS) entry which is preliminary data.</text>
</comment>
<dbReference type="Pfam" id="PF00571">
    <property type="entry name" value="CBS"/>
    <property type="match status" value="1"/>
</dbReference>
<gene>
    <name evidence="14" type="ORF">LJ725_20065</name>
</gene>
<dbReference type="InterPro" id="IPR016169">
    <property type="entry name" value="FAD-bd_PCMH_sub2"/>
</dbReference>
<comment type="similarity">
    <text evidence="2">Belongs to the UPF0053 family. Hemolysin C subfamily.</text>
</comment>
<evidence type="ECO:0000256" key="9">
    <source>
        <dbReference type="PROSITE-ProRule" id="PRU00703"/>
    </source>
</evidence>
<dbReference type="Gene3D" id="3.30.465.10">
    <property type="match status" value="1"/>
</dbReference>
<dbReference type="InterPro" id="IPR005170">
    <property type="entry name" value="Transptr-assoc_dom"/>
</dbReference>
<evidence type="ECO:0000256" key="2">
    <source>
        <dbReference type="ARBA" id="ARBA00006446"/>
    </source>
</evidence>
<feature type="transmembrane region" description="Helical" evidence="11">
    <location>
        <begin position="58"/>
        <end position="82"/>
    </location>
</feature>
<keyword evidence="8 10" id="KW-0472">Membrane</keyword>
<dbReference type="PROSITE" id="PS51371">
    <property type="entry name" value="CBS"/>
    <property type="match status" value="1"/>
</dbReference>
<keyword evidence="7 9" id="KW-0129">CBS domain</keyword>
<dbReference type="PANTHER" id="PTHR43099:SF5">
    <property type="entry name" value="HLYC_CORC FAMILY TRANSPORTER"/>
    <property type="match status" value="1"/>
</dbReference>
<dbReference type="CDD" id="cd04590">
    <property type="entry name" value="CBS_pair_CorC_HlyC_assoc"/>
    <property type="match status" value="1"/>
</dbReference>
<dbReference type="InterPro" id="IPR036318">
    <property type="entry name" value="FAD-bd_PCMH-like_sf"/>
</dbReference>
<reference evidence="14 15" key="1">
    <citation type="submission" date="2021-11" db="EMBL/GenBank/DDBJ databases">
        <authorList>
            <person name="Lee D.-H."/>
            <person name="Kim S.-B."/>
        </authorList>
    </citation>
    <scope>NUCLEOTIDE SEQUENCE [LARGE SCALE GENOMIC DNA]</scope>
    <source>
        <strain evidence="14 15">KCTC 52223</strain>
    </source>
</reference>
<dbReference type="InterPro" id="IPR002550">
    <property type="entry name" value="CNNM"/>
</dbReference>
<keyword evidence="4 10" id="KW-0812">Transmembrane</keyword>
<sequence length="435" mass="46030">MVYIELLIAVALIFINGILAMSELAVVSARRGRLKSMADGGSRGAAAAMRLAEDPGRFLSTVQIGITLVGILAGAFSGATLGARLTTVLVDTGMPLRFAEPLAYGGVVALITYLSLIVGELVPKQIALRNAEAVAATVAPGMTLLARISAPLVWLLDVSGKAILRLLGGRQSGDSAVTAEEIKALIADGESSGVIEPRERGMISAVMRLGDRPARAIMTPRHELDIVDLSLEPQALLQTVQSSVHSRLVAWDPAANHATGVVRKNDLLDAFIRDGSADPRALVRPAPIVPDTMDGFDVLDTLKNSPAHMVLVQDEYGELLGIVTTADILEAIVGTFQTDEGPAEPEARERDDGSWLIAGAMPADELAELLGITARPTADFHTVAGMVLAAMRRLPKEGDAVAIGGWRFEVLDMDGRRIDKLLATRAKTVHRAANT</sequence>
<evidence type="ECO:0000256" key="4">
    <source>
        <dbReference type="ARBA" id="ARBA00022692"/>
    </source>
</evidence>
<evidence type="ECO:0000259" key="13">
    <source>
        <dbReference type="PROSITE" id="PS51846"/>
    </source>
</evidence>
<evidence type="ECO:0000256" key="6">
    <source>
        <dbReference type="ARBA" id="ARBA00022989"/>
    </source>
</evidence>
<dbReference type="InterPro" id="IPR046342">
    <property type="entry name" value="CBS_dom_sf"/>
</dbReference>
<feature type="domain" description="CBS" evidence="12">
    <location>
        <begin position="282"/>
        <end position="340"/>
    </location>
</feature>
<dbReference type="Proteomes" id="UP001198862">
    <property type="component" value="Unassembled WGS sequence"/>
</dbReference>
<proteinExistence type="inferred from homology"/>
<feature type="domain" description="CNNM transmembrane" evidence="13">
    <location>
        <begin position="1"/>
        <end position="199"/>
    </location>
</feature>
<feature type="transmembrane region" description="Helical" evidence="11">
    <location>
        <begin position="134"/>
        <end position="156"/>
    </location>
</feature>
<dbReference type="Pfam" id="PF01595">
    <property type="entry name" value="CNNM"/>
    <property type="match status" value="1"/>
</dbReference>
<evidence type="ECO:0000256" key="1">
    <source>
        <dbReference type="ARBA" id="ARBA00004651"/>
    </source>
</evidence>
<keyword evidence="6 10" id="KW-1133">Transmembrane helix</keyword>
<dbReference type="InterPro" id="IPR000644">
    <property type="entry name" value="CBS_dom"/>
</dbReference>
<feature type="transmembrane region" description="Helical" evidence="11">
    <location>
        <begin position="6"/>
        <end position="27"/>
    </location>
</feature>
<evidence type="ECO:0000256" key="11">
    <source>
        <dbReference type="SAM" id="Phobius"/>
    </source>
</evidence>